<feature type="region of interest" description="Disordered" evidence="7">
    <location>
        <begin position="176"/>
        <end position="254"/>
    </location>
</feature>
<comment type="subcellular location">
    <subcellularLocation>
        <location evidence="1">Nucleus</location>
    </subcellularLocation>
</comment>
<evidence type="ECO:0000256" key="1">
    <source>
        <dbReference type="ARBA" id="ARBA00004123"/>
    </source>
</evidence>
<evidence type="ECO:0000256" key="3">
    <source>
        <dbReference type="ARBA" id="ARBA00023125"/>
    </source>
</evidence>
<evidence type="ECO:0000313" key="8">
    <source>
        <dbReference type="EMBL" id="CDR45490.1"/>
    </source>
</evidence>
<organism evidence="8">
    <name type="scientific">Rhodotorula toruloides</name>
    <name type="common">Yeast</name>
    <name type="synonym">Rhodosporidium toruloides</name>
    <dbReference type="NCBI Taxonomy" id="5286"/>
    <lineage>
        <taxon>Eukaryota</taxon>
        <taxon>Fungi</taxon>
        <taxon>Dikarya</taxon>
        <taxon>Basidiomycota</taxon>
        <taxon>Pucciniomycotina</taxon>
        <taxon>Microbotryomycetes</taxon>
        <taxon>Sporidiobolales</taxon>
        <taxon>Sporidiobolaceae</taxon>
        <taxon>Rhodotorula</taxon>
    </lineage>
</organism>
<feature type="compositionally biased region" description="Low complexity" evidence="7">
    <location>
        <begin position="142"/>
        <end position="157"/>
    </location>
</feature>
<protein>
    <submittedName>
        <fullName evidence="8">RHTO0S11e00738g2_1</fullName>
    </submittedName>
</protein>
<feature type="compositionally biased region" description="Basic and acidic residues" evidence="7">
    <location>
        <begin position="190"/>
        <end position="202"/>
    </location>
</feature>
<dbReference type="GO" id="GO:0031390">
    <property type="term" value="C:Ctf18 RFC-like complex"/>
    <property type="evidence" value="ECO:0007669"/>
    <property type="project" value="InterPro"/>
</dbReference>
<name>A0A061B6F5_RHOTO</name>
<feature type="region of interest" description="Disordered" evidence="7">
    <location>
        <begin position="45"/>
        <end position="92"/>
    </location>
</feature>
<proteinExistence type="inferred from homology"/>
<dbReference type="OrthoDB" id="121932at2759"/>
<feature type="region of interest" description="Disordered" evidence="7">
    <location>
        <begin position="111"/>
        <end position="157"/>
    </location>
</feature>
<reference evidence="8" key="1">
    <citation type="journal article" date="2014" name="Genome Announc.">
        <title>Draft genome sequence of Rhodosporidium toruloides CECT1137, an oleaginous yeast of biotechnological interest.</title>
        <authorList>
            <person name="Morin N."/>
            <person name="Calcas X."/>
            <person name="Devillers H."/>
            <person name="Durrens P."/>
            <person name="Sherman D.J."/>
            <person name="Nicaud J.-M."/>
            <person name="Neuveglise C."/>
        </authorList>
    </citation>
    <scope>NUCLEOTIDE SEQUENCE</scope>
    <source>
        <strain evidence="8">CECT1137</strain>
    </source>
</reference>
<evidence type="ECO:0000256" key="4">
    <source>
        <dbReference type="ARBA" id="ARBA00023242"/>
    </source>
</evidence>
<comment type="similarity">
    <text evidence="6">Belongs to the CTF8 family.</text>
</comment>
<evidence type="ECO:0000256" key="6">
    <source>
        <dbReference type="ARBA" id="ARBA00038447"/>
    </source>
</evidence>
<gene>
    <name evidence="8" type="ORF">RHTO0S_11e00738g</name>
</gene>
<dbReference type="GO" id="GO:0006260">
    <property type="term" value="P:DNA replication"/>
    <property type="evidence" value="ECO:0007669"/>
    <property type="project" value="UniProtKB-KW"/>
</dbReference>
<feature type="compositionally biased region" description="Basic residues" evidence="7">
    <location>
        <begin position="83"/>
        <end position="92"/>
    </location>
</feature>
<keyword evidence="2" id="KW-0235">DNA replication</keyword>
<evidence type="ECO:0000256" key="7">
    <source>
        <dbReference type="SAM" id="MobiDB-lite"/>
    </source>
</evidence>
<feature type="compositionally biased region" description="Low complexity" evidence="7">
    <location>
        <begin position="111"/>
        <end position="120"/>
    </location>
</feature>
<keyword evidence="5" id="KW-0131">Cell cycle</keyword>
<dbReference type="GO" id="GO:0003677">
    <property type="term" value="F:DNA binding"/>
    <property type="evidence" value="ECO:0007669"/>
    <property type="project" value="UniProtKB-KW"/>
</dbReference>
<dbReference type="Pfam" id="PF09696">
    <property type="entry name" value="Ctf8"/>
    <property type="match status" value="1"/>
</dbReference>
<keyword evidence="3" id="KW-0238">DNA-binding</keyword>
<dbReference type="PANTHER" id="PTHR28605:SF1">
    <property type="entry name" value="CHROMOSOME TRANSMISSION FIDELITY FACTOR 8"/>
    <property type="match status" value="1"/>
</dbReference>
<dbReference type="GO" id="GO:0007064">
    <property type="term" value="P:mitotic sister chromatid cohesion"/>
    <property type="evidence" value="ECO:0007669"/>
    <property type="project" value="InterPro"/>
</dbReference>
<evidence type="ECO:0000256" key="5">
    <source>
        <dbReference type="ARBA" id="ARBA00023306"/>
    </source>
</evidence>
<dbReference type="AlphaFoldDB" id="A0A061B6F5"/>
<accession>A0A061B6F5</accession>
<keyword evidence="4" id="KW-0539">Nucleus</keyword>
<sequence>MRIPLTPSPAFLAQLADPSSTPSPSDPPLIWIDSQPFLLELQGILEPPADEKGAGEAGDAAGASMEGVRVGKVDLADPPSTRSQKKPVLRIAHHRLEGKVEKLLTPYALLRTTRSSSSAPTRDDDDDTDPRSTKRRKLCPTLSSPSQPLSSSSSSDQPQISLAALITHKLVFSRRPEPLIDVSSEADPGFGERKREALESWGKRGAGGAGAKRGGGGGLGGFFGKSATGTKGKEKEKAGTSAPETGKDAGAGSA</sequence>
<dbReference type="PANTHER" id="PTHR28605">
    <property type="entry name" value="CTF8, CHROMOSOME TRANSMISSION FIDELITY FACTOR 8 HOMOLOG (S. CEREVISIAE)"/>
    <property type="match status" value="1"/>
</dbReference>
<evidence type="ECO:0000256" key="2">
    <source>
        <dbReference type="ARBA" id="ARBA00022705"/>
    </source>
</evidence>
<dbReference type="EMBL" id="LK052946">
    <property type="protein sequence ID" value="CDR45490.1"/>
    <property type="molecule type" value="Genomic_DNA"/>
</dbReference>
<feature type="compositionally biased region" description="Gly residues" evidence="7">
    <location>
        <begin position="204"/>
        <end position="223"/>
    </location>
</feature>
<feature type="region of interest" description="Disordered" evidence="7">
    <location>
        <begin position="1"/>
        <end position="28"/>
    </location>
</feature>
<dbReference type="InterPro" id="IPR018607">
    <property type="entry name" value="Ctf8"/>
</dbReference>